<keyword evidence="1" id="KW-0998">Cell outer membrane</keyword>
<dbReference type="InterPro" id="IPR041246">
    <property type="entry name" value="Bact_MG10"/>
</dbReference>
<dbReference type="Pfam" id="PF13715">
    <property type="entry name" value="CarbopepD_reg_2"/>
    <property type="match status" value="1"/>
</dbReference>
<evidence type="ECO:0000313" key="4">
    <source>
        <dbReference type="Proteomes" id="UP001325680"/>
    </source>
</evidence>
<evidence type="ECO:0000259" key="2">
    <source>
        <dbReference type="SMART" id="SM01360"/>
    </source>
</evidence>
<protein>
    <submittedName>
        <fullName evidence="3">Alpha-2-macroglobulin family protein</fullName>
    </submittedName>
</protein>
<dbReference type="Pfam" id="PF00207">
    <property type="entry name" value="A2M"/>
    <property type="match status" value="1"/>
</dbReference>
<organism evidence="3 4">
    <name type="scientific">Niabella yanshanensis</name>
    <dbReference type="NCBI Taxonomy" id="577386"/>
    <lineage>
        <taxon>Bacteria</taxon>
        <taxon>Pseudomonadati</taxon>
        <taxon>Bacteroidota</taxon>
        <taxon>Chitinophagia</taxon>
        <taxon>Chitinophagales</taxon>
        <taxon>Chitinophagaceae</taxon>
        <taxon>Niabella</taxon>
    </lineage>
</organism>
<dbReference type="RefSeq" id="WP_211316384.1">
    <property type="nucleotide sequence ID" value="NZ_CP139960.1"/>
</dbReference>
<feature type="domain" description="Alpha-2-macroglobulin" evidence="2">
    <location>
        <begin position="1293"/>
        <end position="1382"/>
    </location>
</feature>
<dbReference type="PANTHER" id="PTHR40094">
    <property type="entry name" value="ALPHA-2-MACROGLOBULIN HOMOLOG"/>
    <property type="match status" value="1"/>
</dbReference>
<dbReference type="SUPFAM" id="SSF56935">
    <property type="entry name" value="Porins"/>
    <property type="match status" value="1"/>
</dbReference>
<keyword evidence="4" id="KW-1185">Reference proteome</keyword>
<dbReference type="Gene3D" id="2.170.130.10">
    <property type="entry name" value="TonB-dependent receptor, plug domain"/>
    <property type="match status" value="1"/>
</dbReference>
<dbReference type="SUPFAM" id="SSF49464">
    <property type="entry name" value="Carboxypeptidase regulatory domain-like"/>
    <property type="match status" value="1"/>
</dbReference>
<name>A0ABZ0W268_9BACT</name>
<keyword evidence="1" id="KW-0472">Membrane</keyword>
<dbReference type="EMBL" id="CP139960">
    <property type="protein sequence ID" value="WQD36644.1"/>
    <property type="molecule type" value="Genomic_DNA"/>
</dbReference>
<dbReference type="InterPro" id="IPR008969">
    <property type="entry name" value="CarboxyPept-like_regulatory"/>
</dbReference>
<comment type="similarity">
    <text evidence="1">Belongs to the TonB-dependent receptor family.</text>
</comment>
<evidence type="ECO:0000256" key="1">
    <source>
        <dbReference type="PROSITE-ProRule" id="PRU01360"/>
    </source>
</evidence>
<dbReference type="InterPro" id="IPR008930">
    <property type="entry name" value="Terpenoid_cyclase/PrenylTrfase"/>
</dbReference>
<reference evidence="3 4" key="1">
    <citation type="submission" date="2023-12" db="EMBL/GenBank/DDBJ databases">
        <title>Genome sequencing and assembly of bacterial species from a model synthetic community.</title>
        <authorList>
            <person name="Hogle S.L."/>
        </authorList>
    </citation>
    <scope>NUCLEOTIDE SEQUENCE [LARGE SCALE GENOMIC DNA]</scope>
    <source>
        <strain evidence="3 4">HAMBI_3031</strain>
    </source>
</reference>
<dbReference type="InterPro" id="IPR023997">
    <property type="entry name" value="TonB-dep_OMP_SusC/RagA_CS"/>
</dbReference>
<dbReference type="PANTHER" id="PTHR40094:SF1">
    <property type="entry name" value="UBIQUITIN DOMAIN-CONTAINING PROTEIN"/>
    <property type="match status" value="1"/>
</dbReference>
<dbReference type="NCBIfam" id="TIGR04057">
    <property type="entry name" value="SusC_RagA_signa"/>
    <property type="match status" value="1"/>
</dbReference>
<dbReference type="Gene3D" id="2.20.130.20">
    <property type="match status" value="1"/>
</dbReference>
<dbReference type="InterPro" id="IPR051802">
    <property type="entry name" value="YfhM-like"/>
</dbReference>
<dbReference type="InterPro" id="IPR037066">
    <property type="entry name" value="Plug_dom_sf"/>
</dbReference>
<dbReference type="Pfam" id="PF17973">
    <property type="entry name" value="bMG10"/>
    <property type="match status" value="1"/>
</dbReference>
<dbReference type="SUPFAM" id="SSF48239">
    <property type="entry name" value="Terpenoid cyclases/Protein prenyltransferases"/>
    <property type="match status" value="1"/>
</dbReference>
<dbReference type="Gene3D" id="2.60.40.1120">
    <property type="entry name" value="Carboxypeptidase-like, regulatory domain"/>
    <property type="match status" value="1"/>
</dbReference>
<keyword evidence="1" id="KW-1134">Transmembrane beta strand</keyword>
<comment type="subcellular location">
    <subcellularLocation>
        <location evidence="1">Cell outer membrane</location>
        <topology evidence="1">Multi-pass membrane protein</topology>
    </subcellularLocation>
</comment>
<gene>
    <name evidence="3" type="ORF">U0035_13300</name>
</gene>
<dbReference type="InterPro" id="IPR001599">
    <property type="entry name" value="Macroglobln_a2"/>
</dbReference>
<proteinExistence type="inferred from homology"/>
<dbReference type="InterPro" id="IPR012910">
    <property type="entry name" value="Plug_dom"/>
</dbReference>
<evidence type="ECO:0000313" key="3">
    <source>
        <dbReference type="EMBL" id="WQD36644.1"/>
    </source>
</evidence>
<accession>A0ABZ0W268</accession>
<dbReference type="PROSITE" id="PS52016">
    <property type="entry name" value="TONB_DEPENDENT_REC_3"/>
    <property type="match status" value="1"/>
</dbReference>
<keyword evidence="1" id="KW-0812">Transmembrane</keyword>
<keyword evidence="1" id="KW-0813">Transport</keyword>
<sequence>MLLVVCCARSQTVLSNSATSGSVNQVYRITDKETEMLIKDPQAVTDAFFHELADSYTHIEQSRKLPFGNYLQVRAIKNKLEYQLIIRNNVSLKFVNDLRNFQFTLTDDLGNPITQATVTDARGKKIKFDSHNGLYKGHYPESGSYIKVAYNGISNYFTYDVDDNDDKRFRPAITKRITHIFSIKQIKKRLSKKSPLSKPSINSYRSFMVFSKPLYKPYDTVKFKAYILDANGENISTPKVNIVLDGPRGPRRIALLDSYRPGGYEHQFILSDSLGLRLDADYFIRLTDSIGNREELLTSGSFRYEDYELKSLSFNVRTDKNTHYPGEPITLFMKATDENELAVPDARVAIVARLQYVKAFYGDTVFVKDSLWTHNMILDPVGETKLVLPDSIFADAALSFSLNLRMLNSNNDTRVNNQYLDFDARKIKVTKEITAKLVKDSLSFSFMDLDEAQKQTGWLYKNAASGAIIDSQQVQLPLVIPVDYRAYDYHLLLNNGMDTTIALGNFTPDIHPVAVQKENQLHLAVVNPHKLSFWYTAFSGDKVLLKGYTSRLDTIVKQSGEQAAHFRINYFWDDEEQSEEVSAFYNANKLDIKLLAPDMVYPGQKVNMKVRVLDAKESPLPDVDVTAYAHTSKFNSAAPHIPRFGKLFYQRKTKPFGFKSDELYANSSIALNWQKWARQLALDTIAYYRFTHPNQLYITMESARDSITQFAPFVMRDGNFEAVNIIYVDEVPVFYYNAQQLQHYAFAIKPGVHSIRLRTPDYEVWIKEMFFREGVKTTFSVEADIANRQVHVVKRKPVLDDLEAARLNRYMIKVMDNFEGAKSFVHDDSVKLWLNPPPLLGSGGHDRLVGPLRSSLLYFESPVVNMAFFKEAGYTYTFLPGLIKQKSYRDLYAFDTSLSSKHALAENYQQQVLRNKDYDSIWNEFLNLRSRTTQLYQGKIDFDTIAGRLQYAIDTAFTNRFPYVKNILISNPAKPHQLLILNGNNNAIQNLPAGKYDIMFLLQDNRYMKATAIEVRPGGINYYSWKSLTINSADKFSMQLDANIKSEKHLRNYAVQVPKETISLFNSKDFDFSQFRNTMTGRVIDASTKLPIANASVIIDGFAAGAFTNEKGLFKINVPQKGRLEISMVGYSRITIKTINGNMGDIELSVDQSQLEEVVVIGYGTTKKKMLTGSVASVSSNELSDTPIADVADLMQGKVAGVMIRGSGSINGNQKPLLIVDGIPFDGDINSLKPNDIETMNVIKSADATAIYGARAANGVVIIKTKKGSTIVNEAGAPEPGAQRMRTRFSDEGFWQPRLVTDEKGEASFAVTFPDDITSWKTRVIAINGNQQSGYLETTIKSFKTLSANFTSPLFAIDGDSMNVIGKLMNYTPIPERVNRVFRFSGTELRNDSINVTNAHIDTLMVKVNGTDSLNFEYTLQQSNGYFDGEQRKVPVYATGVKETEGRFFYLERDTTVQYTFDKTKGPGIVRAEASVFPVLLDEMRHLRDYEYLCNEQLASKLKSLLLEKKLRNYLKEPFKYEKHILDVIKRLNANKSIQNLWGWWQGTAEESWISLHVVESLLMAQEQGYKIQLNKDILYRYLLGKIADAGARADINMIRLLQVVDRNHSIKDWIILKEADSLYKKRQKSLYEWMQIAQIKQMAGIPVTMDSLIKYKKATLFGGLYWGEERYHFWNNSIQNTLMAYRIFKAGGGHEKELAGIRQYFLEQRRNGQWRNTYESSLILETILPDLLKEGEKPKSASAQVNGALIHQFPFEQQYPAGEKVVISKQGNMPLYLTTYQQFQNRQPEKFSKDFEVKSYFMQNDFEVKELKGGKTTILRVEVIARADAEYVMIEVPIPAGCSYENKRQSFWGVETHREYFKNKTAIFCTKLGQGKYTFDIELMPRYSGIYNLNPAKAEMMYFPVFYGREGMKKVAIK</sequence>
<dbReference type="Proteomes" id="UP001325680">
    <property type="component" value="Chromosome"/>
</dbReference>
<dbReference type="SMART" id="SM01360">
    <property type="entry name" value="A2M"/>
    <property type="match status" value="1"/>
</dbReference>
<dbReference type="Gene3D" id="1.50.10.20">
    <property type="match status" value="1"/>
</dbReference>
<dbReference type="InterPro" id="IPR039426">
    <property type="entry name" value="TonB-dep_rcpt-like"/>
</dbReference>
<dbReference type="Pfam" id="PF07715">
    <property type="entry name" value="Plug"/>
    <property type="match status" value="1"/>
</dbReference>